<dbReference type="EMBL" id="JAGPXE010000002">
    <property type="protein sequence ID" value="MBQ0923504.1"/>
    <property type="molecule type" value="Genomic_DNA"/>
</dbReference>
<evidence type="ECO:0000256" key="2">
    <source>
        <dbReference type="ARBA" id="ARBA00009347"/>
    </source>
</evidence>
<dbReference type="Proteomes" id="UP000674084">
    <property type="component" value="Unassembled WGS sequence"/>
</dbReference>
<organism evidence="8 9">
    <name type="scientific">Saccharopolyspora endophytica</name>
    <dbReference type="NCBI Taxonomy" id="543886"/>
    <lineage>
        <taxon>Bacteria</taxon>
        <taxon>Bacillati</taxon>
        <taxon>Actinomycetota</taxon>
        <taxon>Actinomycetes</taxon>
        <taxon>Pseudonocardiales</taxon>
        <taxon>Pseudonocardiaceae</taxon>
        <taxon>Saccharopolyspora</taxon>
    </lineage>
</organism>
<dbReference type="InterPro" id="IPR009100">
    <property type="entry name" value="AcylCoA_DH/oxidase_NM_dom_sf"/>
</dbReference>
<dbReference type="InterPro" id="IPR046373">
    <property type="entry name" value="Acyl-CoA_Oxase/DH_mid-dom_sf"/>
</dbReference>
<dbReference type="Gene3D" id="1.10.540.10">
    <property type="entry name" value="Acyl-CoA dehydrogenase/oxidase, N-terminal domain"/>
    <property type="match status" value="1"/>
</dbReference>
<evidence type="ECO:0000313" key="8">
    <source>
        <dbReference type="EMBL" id="MBQ0923504.1"/>
    </source>
</evidence>
<dbReference type="SUPFAM" id="SSF47203">
    <property type="entry name" value="Acyl-CoA dehydrogenase C-terminal domain-like"/>
    <property type="match status" value="1"/>
</dbReference>
<comment type="similarity">
    <text evidence="2">Belongs to the acyl-CoA dehydrogenase family.</text>
</comment>
<feature type="domain" description="Acyl-CoA dehydrogenase/oxidase N-terminal" evidence="7">
    <location>
        <begin position="6"/>
        <end position="91"/>
    </location>
</feature>
<comment type="cofactor">
    <cofactor evidence="1">
        <name>FAD</name>
        <dbReference type="ChEBI" id="CHEBI:57692"/>
    </cofactor>
</comment>
<evidence type="ECO:0000259" key="6">
    <source>
        <dbReference type="Pfam" id="PF00441"/>
    </source>
</evidence>
<dbReference type="InterPro" id="IPR009075">
    <property type="entry name" value="AcylCo_DH/oxidase_C"/>
</dbReference>
<keyword evidence="3" id="KW-0285">Flavoprotein</keyword>
<keyword evidence="5" id="KW-0560">Oxidoreductase</keyword>
<keyword evidence="4" id="KW-0274">FAD</keyword>
<dbReference type="InterPro" id="IPR013786">
    <property type="entry name" value="AcylCoA_DH/ox_N"/>
</dbReference>
<dbReference type="InterPro" id="IPR036250">
    <property type="entry name" value="AcylCo_DH-like_C"/>
</dbReference>
<evidence type="ECO:0000256" key="1">
    <source>
        <dbReference type="ARBA" id="ARBA00001974"/>
    </source>
</evidence>
<dbReference type="PANTHER" id="PTHR43884">
    <property type="entry name" value="ACYL-COA DEHYDROGENASE"/>
    <property type="match status" value="1"/>
</dbReference>
<dbReference type="Gene3D" id="2.40.110.10">
    <property type="entry name" value="Butyryl-CoA Dehydrogenase, subunit A, domain 2"/>
    <property type="match status" value="1"/>
</dbReference>
<name>A0ABS5DB56_9PSEU</name>
<evidence type="ECO:0000256" key="4">
    <source>
        <dbReference type="ARBA" id="ARBA00022827"/>
    </source>
</evidence>
<dbReference type="Gene3D" id="1.20.140.10">
    <property type="entry name" value="Butyryl-CoA Dehydrogenase, subunit A, domain 3"/>
    <property type="match status" value="1"/>
</dbReference>
<gene>
    <name evidence="8" type="ORF">KBO27_06090</name>
</gene>
<dbReference type="RefSeq" id="WP_210968949.1">
    <property type="nucleotide sequence ID" value="NZ_JAGPXE010000002.1"/>
</dbReference>
<comment type="caution">
    <text evidence="8">The sequence shown here is derived from an EMBL/GenBank/DDBJ whole genome shotgun (WGS) entry which is preliminary data.</text>
</comment>
<dbReference type="Pfam" id="PF00441">
    <property type="entry name" value="Acyl-CoA_dh_1"/>
    <property type="match status" value="1"/>
</dbReference>
<evidence type="ECO:0000259" key="7">
    <source>
        <dbReference type="Pfam" id="PF02771"/>
    </source>
</evidence>
<evidence type="ECO:0000256" key="3">
    <source>
        <dbReference type="ARBA" id="ARBA00022630"/>
    </source>
</evidence>
<dbReference type="SUPFAM" id="SSF56645">
    <property type="entry name" value="Acyl-CoA dehydrogenase NM domain-like"/>
    <property type="match status" value="1"/>
</dbReference>
<dbReference type="InterPro" id="IPR037069">
    <property type="entry name" value="AcylCoA_DH/ox_N_sf"/>
</dbReference>
<reference evidence="8 9" key="1">
    <citation type="submission" date="2021-04" db="EMBL/GenBank/DDBJ databases">
        <title>Whole-genome sequencing of Saccharopolyspora endophytica KCTC 19397.</title>
        <authorList>
            <person name="Ay H."/>
            <person name="Saygin H."/>
            <person name="Sahin N."/>
        </authorList>
    </citation>
    <scope>NUCLEOTIDE SEQUENCE [LARGE SCALE GENOMIC DNA]</scope>
    <source>
        <strain evidence="8 9">KCTC 19397</strain>
    </source>
</reference>
<protein>
    <submittedName>
        <fullName evidence="8">Acyl-CoA dehydrogenase family protein</fullName>
    </submittedName>
</protein>
<evidence type="ECO:0000313" key="9">
    <source>
        <dbReference type="Proteomes" id="UP000674084"/>
    </source>
</evidence>
<dbReference type="PANTHER" id="PTHR43884:SF20">
    <property type="entry name" value="ACYL-COA DEHYDROGENASE FADE28"/>
    <property type="match status" value="1"/>
</dbReference>
<accession>A0ABS5DB56</accession>
<proteinExistence type="inferred from homology"/>
<feature type="domain" description="Acyl-CoA dehydrogenase/oxidase C-terminal" evidence="6">
    <location>
        <begin position="218"/>
        <end position="340"/>
    </location>
</feature>
<sequence length="358" mass="37532">MRWELTDEQELFRTSLREWLSDTASTETIRTWLDGGDSSSFTARLVSDGWFGVGSPEELGGQGGGLLELALAAEELGRAAAPSGAWLASVLTIPALAEAPEIASAVLEEGQFAAFVAEAGRPLDRPRGLEFDGSKLRGTVSSVLGGGSARWLLAPAQAPDGLALFVVEANADGVVLSDRRLLDRTRDAADVRFEGVAARRLDVDASAVLVDAALRAAVLVAADSLGAAGSVLDLAVAYSLQRKQFGVPIGSFQAVKHAAATMLVSVESSRSIAYFAAASVDLGGDESALHAATAKAQVTAAGREAVDTALTMHGAIGYTWEHDLQLFYKRAKLDAELFGSPRTWNERLADALPLLPTA</sequence>
<evidence type="ECO:0000256" key="5">
    <source>
        <dbReference type="ARBA" id="ARBA00023002"/>
    </source>
</evidence>
<dbReference type="Pfam" id="PF02771">
    <property type="entry name" value="Acyl-CoA_dh_N"/>
    <property type="match status" value="1"/>
</dbReference>
<keyword evidence="9" id="KW-1185">Reference proteome</keyword>